<dbReference type="NCBIfam" id="TIGR01842">
    <property type="entry name" value="type_I_sec_PrtD"/>
    <property type="match status" value="1"/>
</dbReference>
<evidence type="ECO:0000313" key="11">
    <source>
        <dbReference type="Proteomes" id="UP001203423"/>
    </source>
</evidence>
<keyword evidence="4" id="KW-0067">ATP-binding</keyword>
<dbReference type="PROSITE" id="PS00211">
    <property type="entry name" value="ABC_TRANSPORTER_1"/>
    <property type="match status" value="1"/>
</dbReference>
<evidence type="ECO:0000256" key="6">
    <source>
        <dbReference type="ARBA" id="ARBA00023136"/>
    </source>
</evidence>
<protein>
    <submittedName>
        <fullName evidence="10">Type I secretion system permease/ATPase</fullName>
    </submittedName>
</protein>
<dbReference type="SUPFAM" id="SSF90123">
    <property type="entry name" value="ABC transporter transmembrane region"/>
    <property type="match status" value="1"/>
</dbReference>
<evidence type="ECO:0000256" key="1">
    <source>
        <dbReference type="ARBA" id="ARBA00004651"/>
    </source>
</evidence>
<dbReference type="InterPro" id="IPR003593">
    <property type="entry name" value="AAA+_ATPase"/>
</dbReference>
<dbReference type="InterPro" id="IPR039421">
    <property type="entry name" value="Type_1_exporter"/>
</dbReference>
<evidence type="ECO:0000259" key="9">
    <source>
        <dbReference type="PROSITE" id="PS50929"/>
    </source>
</evidence>
<dbReference type="PANTHER" id="PTHR43394">
    <property type="entry name" value="ATP-DEPENDENT PERMEASE MDL1, MITOCHONDRIAL"/>
    <property type="match status" value="1"/>
</dbReference>
<comment type="subcellular location">
    <subcellularLocation>
        <location evidence="1">Cell membrane</location>
        <topology evidence="1">Multi-pass membrane protein</topology>
    </subcellularLocation>
</comment>
<keyword evidence="11" id="KW-1185">Reference proteome</keyword>
<feature type="domain" description="ABC transporter" evidence="8">
    <location>
        <begin position="323"/>
        <end position="558"/>
    </location>
</feature>
<dbReference type="RefSeq" id="WP_248940571.1">
    <property type="nucleotide sequence ID" value="NZ_JAKIKS010000043.1"/>
</dbReference>
<feature type="transmembrane region" description="Helical" evidence="7">
    <location>
        <begin position="16"/>
        <end position="36"/>
    </location>
</feature>
<dbReference type="Gene3D" id="1.20.1560.10">
    <property type="entry name" value="ABC transporter type 1, transmembrane domain"/>
    <property type="match status" value="1"/>
</dbReference>
<sequence>MQETWQSIILRLKYELKYVAVFSFFINILMLALPLYSLQLFGRVLASASIDTLLNLTYLIIFLLVTQACLDFFRNKLMQQSGLKLEMDLSLSLVSQAIKDSAREGGIHKQSLLDVREVKSLLLTPSTSAIFDLPWVIVFILVLYMLHPLLGITATVGAIALSLLAYGVKRAAILTDNEASQAVITSGMQINDILRHASSLQAMGMASNVARHWGKSHKHLLFLQWLVADKISMMLVLTRLVRTLLQVAVIGIGVGLVLNQQLGAGEIIAASIILGRALAPIEQAVGCWKNWESAWSAYKRLLLSIERAPEMIKTALPVPKGEFHLENVIYRTSHHHAPILQNISFRLQAGLSLAIIGPSGSGKSTLVKLLMGIISPTAGRIKLDGACISQWNAQELGQYIGFVSQDVEILAGTVAQNICRFSDADPKDIIDAAIQACVHELIIALPQGYETLLGENGVQISGGQKQRLALARALFSKPKVLILDEPNSNLDPEGEVALAIVLLNCKENNITVMMISHRAGFLRQMDWVVCLRDGRIEKAGPKEKFISDIQEISQQTEHAVEEVDKTEAMKQ</sequence>
<organism evidence="10 11">
    <name type="scientific">Shewanella surugensis</name>
    <dbReference type="NCBI Taxonomy" id="212020"/>
    <lineage>
        <taxon>Bacteria</taxon>
        <taxon>Pseudomonadati</taxon>
        <taxon>Pseudomonadota</taxon>
        <taxon>Gammaproteobacteria</taxon>
        <taxon>Alteromonadales</taxon>
        <taxon>Shewanellaceae</taxon>
        <taxon>Shewanella</taxon>
    </lineage>
</organism>
<dbReference type="EMBL" id="JAKIKS010000043">
    <property type="protein sequence ID" value="MCL1125255.1"/>
    <property type="molecule type" value="Genomic_DNA"/>
</dbReference>
<dbReference type="InterPro" id="IPR003439">
    <property type="entry name" value="ABC_transporter-like_ATP-bd"/>
</dbReference>
<evidence type="ECO:0000256" key="3">
    <source>
        <dbReference type="ARBA" id="ARBA00022741"/>
    </source>
</evidence>
<reference evidence="10 11" key="1">
    <citation type="submission" date="2022-01" db="EMBL/GenBank/DDBJ databases">
        <title>Whole genome-based taxonomy of the Shewanellaceae.</title>
        <authorList>
            <person name="Martin-Rodriguez A.J."/>
        </authorList>
    </citation>
    <scope>NUCLEOTIDE SEQUENCE [LARGE SCALE GENOMIC DNA]</scope>
    <source>
        <strain evidence="10 11">DSM 17177</strain>
    </source>
</reference>
<dbReference type="InterPro" id="IPR011527">
    <property type="entry name" value="ABC1_TM_dom"/>
</dbReference>
<gene>
    <name evidence="10" type="ORF">L2764_12410</name>
</gene>
<dbReference type="PROSITE" id="PS50893">
    <property type="entry name" value="ABC_TRANSPORTER_2"/>
    <property type="match status" value="1"/>
</dbReference>
<dbReference type="SUPFAM" id="SSF52540">
    <property type="entry name" value="P-loop containing nucleoside triphosphate hydrolases"/>
    <property type="match status" value="1"/>
</dbReference>
<feature type="transmembrane region" description="Helical" evidence="7">
    <location>
        <begin position="149"/>
        <end position="168"/>
    </location>
</feature>
<keyword evidence="6 7" id="KW-0472">Membrane</keyword>
<dbReference type="Gene3D" id="3.40.50.300">
    <property type="entry name" value="P-loop containing nucleotide triphosphate hydrolases"/>
    <property type="match status" value="1"/>
</dbReference>
<name>A0ABT0LC85_9GAMM</name>
<dbReference type="Proteomes" id="UP001203423">
    <property type="component" value="Unassembled WGS sequence"/>
</dbReference>
<dbReference type="InterPro" id="IPR010128">
    <property type="entry name" value="ATPase_T1SS_PrtD-like"/>
</dbReference>
<dbReference type="InterPro" id="IPR027417">
    <property type="entry name" value="P-loop_NTPase"/>
</dbReference>
<evidence type="ECO:0000256" key="7">
    <source>
        <dbReference type="SAM" id="Phobius"/>
    </source>
</evidence>
<feature type="domain" description="ABC transmembrane type-1" evidence="9">
    <location>
        <begin position="19"/>
        <end position="293"/>
    </location>
</feature>
<evidence type="ECO:0000256" key="5">
    <source>
        <dbReference type="ARBA" id="ARBA00022989"/>
    </source>
</evidence>
<dbReference type="InterPro" id="IPR036640">
    <property type="entry name" value="ABC1_TM_sf"/>
</dbReference>
<feature type="transmembrane region" description="Helical" evidence="7">
    <location>
        <begin position="240"/>
        <end position="258"/>
    </location>
</feature>
<dbReference type="PROSITE" id="PS50929">
    <property type="entry name" value="ABC_TM1F"/>
    <property type="match status" value="1"/>
</dbReference>
<dbReference type="PANTHER" id="PTHR43394:SF1">
    <property type="entry name" value="ATP-BINDING CASSETTE SUB-FAMILY B MEMBER 10, MITOCHONDRIAL"/>
    <property type="match status" value="1"/>
</dbReference>
<proteinExistence type="predicted"/>
<accession>A0ABT0LC85</accession>
<comment type="caution">
    <text evidence="10">The sequence shown here is derived from an EMBL/GenBank/DDBJ whole genome shotgun (WGS) entry which is preliminary data.</text>
</comment>
<evidence type="ECO:0000313" key="10">
    <source>
        <dbReference type="EMBL" id="MCL1125255.1"/>
    </source>
</evidence>
<keyword evidence="3" id="KW-0547">Nucleotide-binding</keyword>
<evidence type="ECO:0000256" key="2">
    <source>
        <dbReference type="ARBA" id="ARBA00022692"/>
    </source>
</evidence>
<keyword evidence="5 7" id="KW-1133">Transmembrane helix</keyword>
<feature type="transmembrane region" description="Helical" evidence="7">
    <location>
        <begin position="56"/>
        <end position="73"/>
    </location>
</feature>
<dbReference type="Pfam" id="PF00005">
    <property type="entry name" value="ABC_tran"/>
    <property type="match status" value="1"/>
</dbReference>
<evidence type="ECO:0000259" key="8">
    <source>
        <dbReference type="PROSITE" id="PS50893"/>
    </source>
</evidence>
<dbReference type="SMART" id="SM00382">
    <property type="entry name" value="AAA"/>
    <property type="match status" value="1"/>
</dbReference>
<dbReference type="InterPro" id="IPR017871">
    <property type="entry name" value="ABC_transporter-like_CS"/>
</dbReference>
<keyword evidence="2 7" id="KW-0812">Transmembrane</keyword>
<evidence type="ECO:0000256" key="4">
    <source>
        <dbReference type="ARBA" id="ARBA00022840"/>
    </source>
</evidence>
<feature type="transmembrane region" description="Helical" evidence="7">
    <location>
        <begin position="121"/>
        <end position="143"/>
    </location>
</feature>